<evidence type="ECO:0000313" key="1">
    <source>
        <dbReference type="EMBL" id="SFH86973.1"/>
    </source>
</evidence>
<keyword evidence="2" id="KW-1185">Reference proteome</keyword>
<dbReference type="EMBL" id="FOQT01000001">
    <property type="protein sequence ID" value="SFH86973.1"/>
    <property type="molecule type" value="Genomic_DNA"/>
</dbReference>
<organism evidence="1 2">
    <name type="scientific">Halpernia frigidisoli</name>
    <dbReference type="NCBI Taxonomy" id="1125876"/>
    <lineage>
        <taxon>Bacteria</taxon>
        <taxon>Pseudomonadati</taxon>
        <taxon>Bacteroidota</taxon>
        <taxon>Flavobacteriia</taxon>
        <taxon>Flavobacteriales</taxon>
        <taxon>Weeksellaceae</taxon>
        <taxon>Chryseobacterium group</taxon>
        <taxon>Halpernia</taxon>
    </lineage>
</organism>
<sequence length="129" mass="14310">MKIFISLIFFSVLAKSQSNQFQQINSSNIGALMSISGENSIIVSENVLSQIGNYNIAKINLIDDKVNLQQNGNRNELYYRDNNGLQSSSINIIENGINNYIDVNGSNSISDGMTIKITGDNRTVIVRNY</sequence>
<dbReference type="OrthoDB" id="1268387at2"/>
<protein>
    <recommendedName>
        <fullName evidence="3">Curlin associated repeat-containing protein</fullName>
    </recommendedName>
</protein>
<reference evidence="1 2" key="1">
    <citation type="submission" date="2016-10" db="EMBL/GenBank/DDBJ databases">
        <authorList>
            <person name="de Groot N.N."/>
        </authorList>
    </citation>
    <scope>NUCLEOTIDE SEQUENCE [LARGE SCALE GENOMIC DNA]</scope>
    <source>
        <strain evidence="1 2">DSM 26000</strain>
    </source>
</reference>
<evidence type="ECO:0008006" key="3">
    <source>
        <dbReference type="Google" id="ProtNLM"/>
    </source>
</evidence>
<evidence type="ECO:0000313" key="2">
    <source>
        <dbReference type="Proteomes" id="UP000198931"/>
    </source>
</evidence>
<accession>A0A1I3DJX6</accession>
<proteinExistence type="predicted"/>
<gene>
    <name evidence="1" type="ORF">SAMN05443292_0520</name>
</gene>
<dbReference type="RefSeq" id="WP_090078591.1">
    <property type="nucleotide sequence ID" value="NZ_FOQT01000001.1"/>
</dbReference>
<dbReference type="Proteomes" id="UP000198931">
    <property type="component" value="Unassembled WGS sequence"/>
</dbReference>
<name>A0A1I3DJX6_9FLAO</name>
<dbReference type="AlphaFoldDB" id="A0A1I3DJX6"/>